<dbReference type="EMBL" id="JBHSRF010000007">
    <property type="protein sequence ID" value="MFC6080963.1"/>
    <property type="molecule type" value="Genomic_DNA"/>
</dbReference>
<evidence type="ECO:0000313" key="2">
    <source>
        <dbReference type="Proteomes" id="UP001596137"/>
    </source>
</evidence>
<dbReference type="Proteomes" id="UP001596137">
    <property type="component" value="Unassembled WGS sequence"/>
</dbReference>
<name>A0ABW1NDC4_9ACTN</name>
<sequence length="101" mass="11566">MSTTSNALPEPYTGCAVLVQHDQEFPVHVEIVIDYIRWTWEGRAAGYAQKRAPIMRDMFTVRLPDGREAEAQMVSKYTDSDTRRWDGRFVGVDDPPTHARP</sequence>
<keyword evidence="2" id="KW-1185">Reference proteome</keyword>
<evidence type="ECO:0000313" key="1">
    <source>
        <dbReference type="EMBL" id="MFC6080963.1"/>
    </source>
</evidence>
<dbReference type="RefSeq" id="WP_380748303.1">
    <property type="nucleotide sequence ID" value="NZ_JBHSRF010000007.1"/>
</dbReference>
<proteinExistence type="predicted"/>
<accession>A0ABW1NDC4</accession>
<gene>
    <name evidence="1" type="ORF">ACFP1K_07310</name>
</gene>
<comment type="caution">
    <text evidence="1">The sequence shown here is derived from an EMBL/GenBank/DDBJ whole genome shotgun (WGS) entry which is preliminary data.</text>
</comment>
<protein>
    <submittedName>
        <fullName evidence="1">Uncharacterized protein</fullName>
    </submittedName>
</protein>
<reference evidence="2" key="1">
    <citation type="journal article" date="2019" name="Int. J. Syst. Evol. Microbiol.">
        <title>The Global Catalogue of Microorganisms (GCM) 10K type strain sequencing project: providing services to taxonomists for standard genome sequencing and annotation.</title>
        <authorList>
            <consortium name="The Broad Institute Genomics Platform"/>
            <consortium name="The Broad Institute Genome Sequencing Center for Infectious Disease"/>
            <person name="Wu L."/>
            <person name="Ma J."/>
        </authorList>
    </citation>
    <scope>NUCLEOTIDE SEQUENCE [LARGE SCALE GENOMIC DNA]</scope>
    <source>
        <strain evidence="2">JCM 30346</strain>
    </source>
</reference>
<organism evidence="1 2">
    <name type="scientific">Sphaerisporangium aureirubrum</name>
    <dbReference type="NCBI Taxonomy" id="1544736"/>
    <lineage>
        <taxon>Bacteria</taxon>
        <taxon>Bacillati</taxon>
        <taxon>Actinomycetota</taxon>
        <taxon>Actinomycetes</taxon>
        <taxon>Streptosporangiales</taxon>
        <taxon>Streptosporangiaceae</taxon>
        <taxon>Sphaerisporangium</taxon>
    </lineage>
</organism>